<evidence type="ECO:0000313" key="5">
    <source>
        <dbReference type="Proteomes" id="UP000821853"/>
    </source>
</evidence>
<comment type="caution">
    <text evidence="4">The sequence shown here is derived from an EMBL/GenBank/DDBJ whole genome shotgun (WGS) entry which is preliminary data.</text>
</comment>
<dbReference type="OrthoDB" id="27234at2759"/>
<dbReference type="EMBL" id="JABSTR010000010">
    <property type="protein sequence ID" value="KAH9380538.1"/>
    <property type="molecule type" value="Genomic_DNA"/>
</dbReference>
<organism evidence="4 5">
    <name type="scientific">Haemaphysalis longicornis</name>
    <name type="common">Bush tick</name>
    <dbReference type="NCBI Taxonomy" id="44386"/>
    <lineage>
        <taxon>Eukaryota</taxon>
        <taxon>Metazoa</taxon>
        <taxon>Ecdysozoa</taxon>
        <taxon>Arthropoda</taxon>
        <taxon>Chelicerata</taxon>
        <taxon>Arachnida</taxon>
        <taxon>Acari</taxon>
        <taxon>Parasitiformes</taxon>
        <taxon>Ixodida</taxon>
        <taxon>Ixodoidea</taxon>
        <taxon>Ixodidae</taxon>
        <taxon>Haemaphysalinae</taxon>
        <taxon>Haemaphysalis</taxon>
    </lineage>
</organism>
<name>A0A9J6GYP2_HAELO</name>
<feature type="transmembrane region" description="Helical" evidence="2">
    <location>
        <begin position="417"/>
        <end position="441"/>
    </location>
</feature>
<dbReference type="SUPFAM" id="SSF56300">
    <property type="entry name" value="Metallo-dependent phosphatases"/>
    <property type="match status" value="1"/>
</dbReference>
<feature type="domain" description="TMEM62 Ig-like" evidence="3">
    <location>
        <begin position="302"/>
        <end position="405"/>
    </location>
</feature>
<feature type="compositionally biased region" description="Pro residues" evidence="1">
    <location>
        <begin position="568"/>
        <end position="584"/>
    </location>
</feature>
<evidence type="ECO:0000259" key="3">
    <source>
        <dbReference type="Pfam" id="PF24384"/>
    </source>
</evidence>
<dbReference type="PANTHER" id="PTHR14795">
    <property type="entry name" value="HELICASE RELATED"/>
    <property type="match status" value="1"/>
</dbReference>
<keyword evidence="2" id="KW-1133">Transmembrane helix</keyword>
<keyword evidence="5" id="KW-1185">Reference proteome</keyword>
<dbReference type="Proteomes" id="UP000821853">
    <property type="component" value="Chromosome 8"/>
</dbReference>
<dbReference type="Pfam" id="PF24384">
    <property type="entry name" value="Ig_TMM62"/>
    <property type="match status" value="1"/>
</dbReference>
<accession>A0A9J6GYP2</accession>
<feature type="transmembrane region" description="Helical" evidence="2">
    <location>
        <begin position="474"/>
        <end position="502"/>
    </location>
</feature>
<feature type="region of interest" description="Disordered" evidence="1">
    <location>
        <begin position="1"/>
        <end position="35"/>
    </location>
</feature>
<dbReference type="InterPro" id="IPR041871">
    <property type="entry name" value="MPP_TMEM62"/>
</dbReference>
<sequence>MAGDRERAPASGVFLSRVSAPLSEEPRSAQPDTSYADVVPNDEYRHLMHFVQVTDTHLSVSAPERTAELKELISDVIMEVIKPPVVVMSGDIVDSLRSRFIDTGQILEEWELYWSVINETGVTRSLVWLDIRGNHDNMNLPSPEHKHNYYRVYSVQGRQHMHSYSYTHQDGGDRYTFIGIDTCTDPGIKLPFNFVGSLPESELSSLKRIREETRGSNFTIWFGHHPTRSVASNELHELLRLGGPYLCGHYHSALGLFHLGAYTLQETGFLELELVDWRIKRVFRVAAVDHGLFSFVDVRYREWPIILVTNPKSTTSIIPSVEPLWRISRSTHIRVLVFSPEPVPEVRCSIDDGDWRSLKQVGNGSLWVAPWNASAVSGGLHVIKVEAMGSGGGWSKPTEVTFSLDKSQPAPNLITEFVLKSGLSGMFLCYLPLLLCVTFTLWRRRRGLLVGAATPLAGVVPLVVALVLQNLWAAIFVLAYGYLALLLGFLTTGTPLLSIVCWHRARTLPYRFLEKYEQFARGTAGSGAAAENPLEANGKASSGGSGAATENPIEANGKASSSGRTSPPLVPSLPPAPPPPQSLP</sequence>
<dbReference type="AlphaFoldDB" id="A0A9J6GYP2"/>
<dbReference type="Gene3D" id="3.60.21.10">
    <property type="match status" value="1"/>
</dbReference>
<keyword evidence="2" id="KW-0472">Membrane</keyword>
<evidence type="ECO:0000256" key="1">
    <source>
        <dbReference type="SAM" id="MobiDB-lite"/>
    </source>
</evidence>
<evidence type="ECO:0000313" key="4">
    <source>
        <dbReference type="EMBL" id="KAH9380538.1"/>
    </source>
</evidence>
<feature type="region of interest" description="Disordered" evidence="1">
    <location>
        <begin position="527"/>
        <end position="584"/>
    </location>
</feature>
<dbReference type="PANTHER" id="PTHR14795:SF0">
    <property type="entry name" value="TRANSMEMBRANE PROTEIN 62"/>
    <property type="match status" value="1"/>
</dbReference>
<keyword evidence="2" id="KW-0812">Transmembrane</keyword>
<dbReference type="CDD" id="cd07401">
    <property type="entry name" value="MPP_TMEM62_N"/>
    <property type="match status" value="1"/>
</dbReference>
<protein>
    <recommendedName>
        <fullName evidence="3">TMEM62 Ig-like domain-containing protein</fullName>
    </recommendedName>
</protein>
<dbReference type="InterPro" id="IPR056229">
    <property type="entry name" value="Ig_TMM62"/>
</dbReference>
<gene>
    <name evidence="4" type="ORF">HPB48_004451</name>
</gene>
<proteinExistence type="predicted"/>
<dbReference type="VEuPathDB" id="VectorBase:HLOH_064849"/>
<feature type="transmembrane region" description="Helical" evidence="2">
    <location>
        <begin position="448"/>
        <end position="468"/>
    </location>
</feature>
<reference evidence="4 5" key="1">
    <citation type="journal article" date="2020" name="Cell">
        <title>Large-Scale Comparative Analyses of Tick Genomes Elucidate Their Genetic Diversity and Vector Capacities.</title>
        <authorList>
            <consortium name="Tick Genome and Microbiome Consortium (TIGMIC)"/>
            <person name="Jia N."/>
            <person name="Wang J."/>
            <person name="Shi W."/>
            <person name="Du L."/>
            <person name="Sun Y."/>
            <person name="Zhan W."/>
            <person name="Jiang J.F."/>
            <person name="Wang Q."/>
            <person name="Zhang B."/>
            <person name="Ji P."/>
            <person name="Bell-Sakyi L."/>
            <person name="Cui X.M."/>
            <person name="Yuan T.T."/>
            <person name="Jiang B.G."/>
            <person name="Yang W.F."/>
            <person name="Lam T.T."/>
            <person name="Chang Q.C."/>
            <person name="Ding S.J."/>
            <person name="Wang X.J."/>
            <person name="Zhu J.G."/>
            <person name="Ruan X.D."/>
            <person name="Zhao L."/>
            <person name="Wei J.T."/>
            <person name="Ye R.Z."/>
            <person name="Que T.C."/>
            <person name="Du C.H."/>
            <person name="Zhou Y.H."/>
            <person name="Cheng J.X."/>
            <person name="Dai P.F."/>
            <person name="Guo W.B."/>
            <person name="Han X.H."/>
            <person name="Huang E.J."/>
            <person name="Li L.F."/>
            <person name="Wei W."/>
            <person name="Gao Y.C."/>
            <person name="Liu J.Z."/>
            <person name="Shao H.Z."/>
            <person name="Wang X."/>
            <person name="Wang C.C."/>
            <person name="Yang T.C."/>
            <person name="Huo Q.B."/>
            <person name="Li W."/>
            <person name="Chen H.Y."/>
            <person name="Chen S.E."/>
            <person name="Zhou L.G."/>
            <person name="Ni X.B."/>
            <person name="Tian J.H."/>
            <person name="Sheng Y."/>
            <person name="Liu T."/>
            <person name="Pan Y.S."/>
            <person name="Xia L.Y."/>
            <person name="Li J."/>
            <person name="Zhao F."/>
            <person name="Cao W.C."/>
        </authorList>
    </citation>
    <scope>NUCLEOTIDE SEQUENCE [LARGE SCALE GENOMIC DNA]</scope>
    <source>
        <strain evidence="4">HaeL-2018</strain>
    </source>
</reference>
<dbReference type="InterPro" id="IPR029052">
    <property type="entry name" value="Metallo-depent_PP-like"/>
</dbReference>
<evidence type="ECO:0000256" key="2">
    <source>
        <dbReference type="SAM" id="Phobius"/>
    </source>
</evidence>